<evidence type="ECO:0000313" key="2">
    <source>
        <dbReference type="EMBL" id="CAJ1384121.1"/>
    </source>
</evidence>
<dbReference type="AlphaFoldDB" id="A0AA36MY83"/>
<organism evidence="2 3">
    <name type="scientific">Effrenium voratum</name>
    <dbReference type="NCBI Taxonomy" id="2562239"/>
    <lineage>
        <taxon>Eukaryota</taxon>
        <taxon>Sar</taxon>
        <taxon>Alveolata</taxon>
        <taxon>Dinophyceae</taxon>
        <taxon>Suessiales</taxon>
        <taxon>Symbiodiniaceae</taxon>
        <taxon>Effrenium</taxon>
    </lineage>
</organism>
<keyword evidence="3" id="KW-1185">Reference proteome</keyword>
<comment type="caution">
    <text evidence="2">The sequence shown here is derived from an EMBL/GenBank/DDBJ whole genome shotgun (WGS) entry which is preliminary data.</text>
</comment>
<evidence type="ECO:0000313" key="3">
    <source>
        <dbReference type="Proteomes" id="UP001178507"/>
    </source>
</evidence>
<evidence type="ECO:0008006" key="4">
    <source>
        <dbReference type="Google" id="ProtNLM"/>
    </source>
</evidence>
<protein>
    <recommendedName>
        <fullName evidence="4">Lipoxygenase domain-containing protein</fullName>
    </recommendedName>
</protein>
<name>A0AA36MY83_9DINO</name>
<gene>
    <name evidence="2" type="ORF">EVOR1521_LOCUS11044</name>
</gene>
<dbReference type="Proteomes" id="UP001178507">
    <property type="component" value="Unassembled WGS sequence"/>
</dbReference>
<feature type="transmembrane region" description="Helical" evidence="1">
    <location>
        <begin position="26"/>
        <end position="47"/>
    </location>
</feature>
<proteinExistence type="predicted"/>
<keyword evidence="1" id="KW-0812">Transmembrane</keyword>
<evidence type="ECO:0000256" key="1">
    <source>
        <dbReference type="SAM" id="Phobius"/>
    </source>
</evidence>
<keyword evidence="1" id="KW-1133">Transmembrane helix</keyword>
<reference evidence="2" key="1">
    <citation type="submission" date="2023-08" db="EMBL/GenBank/DDBJ databases">
        <authorList>
            <person name="Chen Y."/>
            <person name="Shah S."/>
            <person name="Dougan E. K."/>
            <person name="Thang M."/>
            <person name="Chan C."/>
        </authorList>
    </citation>
    <scope>NUCLEOTIDE SEQUENCE</scope>
</reference>
<sequence>MAPATKEEQEALLATERSTSFAGAKCAGCCCCSAVIFVVLVVVYLKWQRICIGPLFHEEDVDLLRPEAALRAEELRRQAAEGGSLLSAEDLPYAFAVALNMGAGGLYFEDFNFVQGFEVPGCWNSFAAWVWSLFGKEEPRWKPPVEGETMGVMTYQEYAKENFGEELPGDFLDEYYTGGRVPSWEDNRRHRWGVQKLAAVVAAGRAVGIEPIKQVYPLEPRIALDHKALAKIGSDGFRYFGPMDIRYASNGFYGASLVERRMEGQRPQDMLAMLMTDSVFGAHLQQDASGQFQVDLRGLAKYAPIPGYAKLGGRAAFRLEGGLLRTVELEYNDTVYDNFTDPEVDAAYARNVRKGWRMAEAAFIASLLSMTNLVMHVKDLHLEIASAFQAVTVDAFAQRPKHPVRRLLDAFISRSVQATNDNMRLLFDFHAADFSLAPLPYQEQLKLIDDFIRAEPRNLADMDMERYGRLRHMDPEFSTKEAVVNSSSWGWRWHYRALTVQKLLVAYVDCFLGAEGLDAAAVEADSYLKDWWQRMIYHLPSLRRATEENPDWAEVELERASLVRAVSTIMLWVSWIHEDVGHSAAAYVWNPLYTPMCVPEDGVGVPLLSWAFNAMAYRGFVFLHRSTLLEEAPSFWFDGNADSRQCFEDFQEALRGLGESDVAFSECEKDGFYSCVGRVETAVSS</sequence>
<dbReference type="Gene3D" id="1.20.245.10">
    <property type="entry name" value="Lipoxygenase-1, Domain 5"/>
    <property type="match status" value="1"/>
</dbReference>
<keyword evidence="1" id="KW-0472">Membrane</keyword>
<dbReference type="EMBL" id="CAUJNA010001087">
    <property type="protein sequence ID" value="CAJ1384121.1"/>
    <property type="molecule type" value="Genomic_DNA"/>
</dbReference>
<accession>A0AA36MY83</accession>